<reference evidence="1" key="1">
    <citation type="journal article" date="2023" name="Mol. Biol. Evol.">
        <title>Third-Generation Sequencing Reveals the Adaptive Role of the Epigenome in Three Deep-Sea Polychaetes.</title>
        <authorList>
            <person name="Perez M."/>
            <person name="Aroh O."/>
            <person name="Sun Y."/>
            <person name="Lan Y."/>
            <person name="Juniper S.K."/>
            <person name="Young C.R."/>
            <person name="Angers B."/>
            <person name="Qian P.Y."/>
        </authorList>
    </citation>
    <scope>NUCLEOTIDE SEQUENCE</scope>
    <source>
        <strain evidence="1">P08H-3</strain>
    </source>
</reference>
<evidence type="ECO:0000313" key="2">
    <source>
        <dbReference type="Proteomes" id="UP001208570"/>
    </source>
</evidence>
<dbReference type="InterPro" id="IPR012337">
    <property type="entry name" value="RNaseH-like_sf"/>
</dbReference>
<dbReference type="EMBL" id="JAODUP010000313">
    <property type="protein sequence ID" value="KAK2152969.1"/>
    <property type="molecule type" value="Genomic_DNA"/>
</dbReference>
<accession>A0AAD9JHA7</accession>
<dbReference type="SUPFAM" id="SSF53098">
    <property type="entry name" value="Ribonuclease H-like"/>
    <property type="match status" value="1"/>
</dbReference>
<sequence>MTPSSVMKQVMEIQKYFRNHHKLNTWLTECPDTVKPQLPTHTRWKCQLTCIDTFIKNRSGYMNIVHEHDFDKQIARKIQDISIYRNARDLATQLCPIAVALDKAQSDSHSITDSCHMWLIL</sequence>
<name>A0AAD9JHA7_9ANNE</name>
<proteinExistence type="predicted"/>
<dbReference type="Proteomes" id="UP001208570">
    <property type="component" value="Unassembled WGS sequence"/>
</dbReference>
<protein>
    <submittedName>
        <fullName evidence="1">Uncharacterized protein</fullName>
    </submittedName>
</protein>
<comment type="caution">
    <text evidence="1">The sequence shown here is derived from an EMBL/GenBank/DDBJ whole genome shotgun (WGS) entry which is preliminary data.</text>
</comment>
<organism evidence="1 2">
    <name type="scientific">Paralvinella palmiformis</name>
    <dbReference type="NCBI Taxonomy" id="53620"/>
    <lineage>
        <taxon>Eukaryota</taxon>
        <taxon>Metazoa</taxon>
        <taxon>Spiralia</taxon>
        <taxon>Lophotrochozoa</taxon>
        <taxon>Annelida</taxon>
        <taxon>Polychaeta</taxon>
        <taxon>Sedentaria</taxon>
        <taxon>Canalipalpata</taxon>
        <taxon>Terebellida</taxon>
        <taxon>Terebelliformia</taxon>
        <taxon>Alvinellidae</taxon>
        <taxon>Paralvinella</taxon>
    </lineage>
</organism>
<evidence type="ECO:0000313" key="1">
    <source>
        <dbReference type="EMBL" id="KAK2152969.1"/>
    </source>
</evidence>
<keyword evidence="2" id="KW-1185">Reference proteome</keyword>
<dbReference type="AlphaFoldDB" id="A0AAD9JHA7"/>
<gene>
    <name evidence="1" type="ORF">LSH36_313g04003</name>
</gene>